<evidence type="ECO:0000256" key="3">
    <source>
        <dbReference type="ARBA" id="ARBA00022989"/>
    </source>
</evidence>
<comment type="subcellular location">
    <subcellularLocation>
        <location evidence="1">Membrane</location>
        <topology evidence="1">Single-pass membrane protein</topology>
    </subcellularLocation>
</comment>
<reference evidence="7" key="1">
    <citation type="journal article" date="2021" name="Nat. Commun.">
        <title>Genetic determinants of endophytism in the Arabidopsis root mycobiome.</title>
        <authorList>
            <person name="Mesny F."/>
            <person name="Miyauchi S."/>
            <person name="Thiergart T."/>
            <person name="Pickel B."/>
            <person name="Atanasova L."/>
            <person name="Karlsson M."/>
            <person name="Huettel B."/>
            <person name="Barry K.W."/>
            <person name="Haridas S."/>
            <person name="Chen C."/>
            <person name="Bauer D."/>
            <person name="Andreopoulos W."/>
            <person name="Pangilinan J."/>
            <person name="LaButti K."/>
            <person name="Riley R."/>
            <person name="Lipzen A."/>
            <person name="Clum A."/>
            <person name="Drula E."/>
            <person name="Henrissat B."/>
            <person name="Kohler A."/>
            <person name="Grigoriev I.V."/>
            <person name="Martin F.M."/>
            <person name="Hacquard S."/>
        </authorList>
    </citation>
    <scope>NUCLEOTIDE SEQUENCE</scope>
    <source>
        <strain evidence="7">MPI-CAGE-CH-0235</strain>
    </source>
</reference>
<dbReference type="PANTHER" id="PTHR15549:SF6">
    <property type="entry name" value="MID2 DOMAIN-CONTAINING PROTEIN"/>
    <property type="match status" value="1"/>
</dbReference>
<gene>
    <name evidence="7" type="ORF">B0I35DRAFT_163848</name>
</gene>
<evidence type="ECO:0000313" key="7">
    <source>
        <dbReference type="EMBL" id="KAH7324549.1"/>
    </source>
</evidence>
<name>A0A8K0STJ8_9HYPO</name>
<keyword evidence="8" id="KW-1185">Reference proteome</keyword>
<protein>
    <recommendedName>
        <fullName evidence="9">Ricin B lectin domain-containing protein</fullName>
    </recommendedName>
</protein>
<keyword evidence="2 6" id="KW-0812">Transmembrane</keyword>
<accession>A0A8K0STJ8</accession>
<sequence length="338" mass="37341">MSSSTPNFPPITDIDSNVWYQMTEQRVDEYEYEEFTSSYQVINRTTGELAVWPANNHYWQFQPVDTDEHEGRYSLRCSETGIFMQLSVCYVPDEIAPGRTQPCMAESHGGDEQKWDVADWGNSTHTFYRFINVANGTDYWMDVHRGNPPFMSPEISTDVRRPAQRWLMTSVSEVNDGDFSTVFTNIPSTSNPAVTTTDSDTSAPPSQSTGGSGAPDPSESNSSGSGGLSAGAAAGIGIGVGLGVIALALGAFAFWWRRRRHGRQPLPSTAEPGYSPPPHDKGDAVQMGAWQNPQYNNQYAGQQQVPYYAELPRDNNPTAELAVTDRYQTPELETRTRG</sequence>
<evidence type="ECO:0000313" key="8">
    <source>
        <dbReference type="Proteomes" id="UP000813444"/>
    </source>
</evidence>
<comment type="caution">
    <text evidence="7">The sequence shown here is derived from an EMBL/GenBank/DDBJ whole genome shotgun (WGS) entry which is preliminary data.</text>
</comment>
<evidence type="ECO:0000256" key="1">
    <source>
        <dbReference type="ARBA" id="ARBA00004167"/>
    </source>
</evidence>
<organism evidence="7 8">
    <name type="scientific">Stachybotrys elegans</name>
    <dbReference type="NCBI Taxonomy" id="80388"/>
    <lineage>
        <taxon>Eukaryota</taxon>
        <taxon>Fungi</taxon>
        <taxon>Dikarya</taxon>
        <taxon>Ascomycota</taxon>
        <taxon>Pezizomycotina</taxon>
        <taxon>Sordariomycetes</taxon>
        <taxon>Hypocreomycetidae</taxon>
        <taxon>Hypocreales</taxon>
        <taxon>Stachybotryaceae</taxon>
        <taxon>Stachybotrys</taxon>
    </lineage>
</organism>
<evidence type="ECO:0000256" key="4">
    <source>
        <dbReference type="ARBA" id="ARBA00023136"/>
    </source>
</evidence>
<dbReference type="InterPro" id="IPR035992">
    <property type="entry name" value="Ricin_B-like_lectins"/>
</dbReference>
<dbReference type="InterPro" id="IPR051694">
    <property type="entry name" value="Immunoregulatory_rcpt-like"/>
</dbReference>
<evidence type="ECO:0000256" key="2">
    <source>
        <dbReference type="ARBA" id="ARBA00022692"/>
    </source>
</evidence>
<proteinExistence type="predicted"/>
<feature type="region of interest" description="Disordered" evidence="5">
    <location>
        <begin position="183"/>
        <end position="227"/>
    </location>
</feature>
<dbReference type="OrthoDB" id="4158815at2759"/>
<dbReference type="EMBL" id="JAGPNK010000003">
    <property type="protein sequence ID" value="KAH7324549.1"/>
    <property type="molecule type" value="Genomic_DNA"/>
</dbReference>
<feature type="region of interest" description="Disordered" evidence="5">
    <location>
        <begin position="316"/>
        <end position="338"/>
    </location>
</feature>
<evidence type="ECO:0000256" key="5">
    <source>
        <dbReference type="SAM" id="MobiDB-lite"/>
    </source>
</evidence>
<evidence type="ECO:0000256" key="6">
    <source>
        <dbReference type="SAM" id="Phobius"/>
    </source>
</evidence>
<dbReference type="AlphaFoldDB" id="A0A8K0STJ8"/>
<dbReference type="Proteomes" id="UP000813444">
    <property type="component" value="Unassembled WGS sequence"/>
</dbReference>
<dbReference type="GO" id="GO:0016020">
    <property type="term" value="C:membrane"/>
    <property type="evidence" value="ECO:0007669"/>
    <property type="project" value="UniProtKB-SubCell"/>
</dbReference>
<feature type="compositionally biased region" description="Polar residues" evidence="5">
    <location>
        <begin position="183"/>
        <end position="194"/>
    </location>
</feature>
<feature type="transmembrane region" description="Helical" evidence="6">
    <location>
        <begin position="230"/>
        <end position="256"/>
    </location>
</feature>
<keyword evidence="3 6" id="KW-1133">Transmembrane helix</keyword>
<keyword evidence="4 6" id="KW-0472">Membrane</keyword>
<dbReference type="Gene3D" id="2.80.10.50">
    <property type="match status" value="1"/>
</dbReference>
<dbReference type="SUPFAM" id="SSF50370">
    <property type="entry name" value="Ricin B-like lectins"/>
    <property type="match status" value="1"/>
</dbReference>
<evidence type="ECO:0008006" key="9">
    <source>
        <dbReference type="Google" id="ProtNLM"/>
    </source>
</evidence>
<feature type="compositionally biased region" description="Low complexity" evidence="5">
    <location>
        <begin position="195"/>
        <end position="209"/>
    </location>
</feature>
<dbReference type="GO" id="GO:0071944">
    <property type="term" value="C:cell periphery"/>
    <property type="evidence" value="ECO:0007669"/>
    <property type="project" value="UniProtKB-ARBA"/>
</dbReference>
<dbReference type="PANTHER" id="PTHR15549">
    <property type="entry name" value="PAIRED IMMUNOGLOBULIN-LIKE TYPE 2 RECEPTOR"/>
    <property type="match status" value="1"/>
</dbReference>